<dbReference type="OrthoDB" id="2988699at2"/>
<evidence type="ECO:0000256" key="1">
    <source>
        <dbReference type="PROSITE-ProRule" id="PRU00169"/>
    </source>
</evidence>
<dbReference type="Pfam" id="PF01048">
    <property type="entry name" value="PNP_UDP_1"/>
    <property type="match status" value="1"/>
</dbReference>
<evidence type="ECO:0000313" key="3">
    <source>
        <dbReference type="EMBL" id="PAK76962.1"/>
    </source>
</evidence>
<reference evidence="3 4" key="1">
    <citation type="submission" date="2017-04" db="EMBL/GenBank/DDBJ databases">
        <title>Kefir bacterial isolates.</title>
        <authorList>
            <person name="Kim Y."/>
            <person name="Blasche S."/>
            <person name="Patil K.R."/>
        </authorList>
    </citation>
    <scope>NUCLEOTIDE SEQUENCE [LARGE SCALE GENOMIC DNA]</scope>
    <source>
        <strain evidence="3 4">KR</strain>
    </source>
</reference>
<protein>
    <recommendedName>
        <fullName evidence="2">Response regulatory domain-containing protein</fullName>
    </recommendedName>
</protein>
<feature type="domain" description="Response regulatory" evidence="2">
    <location>
        <begin position="2"/>
        <end position="125"/>
    </location>
</feature>
<dbReference type="GO" id="GO:0000160">
    <property type="term" value="P:phosphorelay signal transduction system"/>
    <property type="evidence" value="ECO:0007669"/>
    <property type="project" value="InterPro"/>
</dbReference>
<dbReference type="SUPFAM" id="SSF52172">
    <property type="entry name" value="CheY-like"/>
    <property type="match status" value="1"/>
</dbReference>
<dbReference type="GO" id="GO:0019284">
    <property type="term" value="P:L-methionine salvage from S-adenosylmethionine"/>
    <property type="evidence" value="ECO:0007669"/>
    <property type="project" value="TreeGrafter"/>
</dbReference>
<keyword evidence="4" id="KW-1185">Reference proteome</keyword>
<dbReference type="InterPro" id="IPR011006">
    <property type="entry name" value="CheY-like_superfamily"/>
</dbReference>
<comment type="caution">
    <text evidence="3">The sequence shown here is derived from an EMBL/GenBank/DDBJ whole genome shotgun (WGS) entry which is preliminary data.</text>
</comment>
<dbReference type="GO" id="GO:0009116">
    <property type="term" value="P:nucleoside metabolic process"/>
    <property type="evidence" value="ECO:0007669"/>
    <property type="project" value="InterPro"/>
</dbReference>
<dbReference type="GO" id="GO:0008930">
    <property type="term" value="F:methylthioadenosine nucleosidase activity"/>
    <property type="evidence" value="ECO:0007669"/>
    <property type="project" value="TreeGrafter"/>
</dbReference>
<dbReference type="AlphaFoldDB" id="A0A269XUK4"/>
<proteinExistence type="predicted"/>
<accession>A0A269XUK4</accession>
<dbReference type="Gene3D" id="3.40.50.1580">
    <property type="entry name" value="Nucleoside phosphorylase domain"/>
    <property type="match status" value="1"/>
</dbReference>
<dbReference type="SMART" id="SM00448">
    <property type="entry name" value="REC"/>
    <property type="match status" value="1"/>
</dbReference>
<dbReference type="Gene3D" id="3.40.50.2300">
    <property type="match status" value="1"/>
</dbReference>
<dbReference type="InterPro" id="IPR035994">
    <property type="entry name" value="Nucleoside_phosphorylase_sf"/>
</dbReference>
<dbReference type="SUPFAM" id="SSF53167">
    <property type="entry name" value="Purine and uridine phosphorylases"/>
    <property type="match status" value="1"/>
</dbReference>
<dbReference type="InterPro" id="IPR001789">
    <property type="entry name" value="Sig_transdc_resp-reg_receiver"/>
</dbReference>
<dbReference type="PANTHER" id="PTHR46832">
    <property type="entry name" value="5'-METHYLTHIOADENOSINE/S-ADENOSYLHOMOCYSTEINE NUCLEOSIDASE"/>
    <property type="match status" value="1"/>
</dbReference>
<dbReference type="InterPro" id="IPR000845">
    <property type="entry name" value="Nucleoside_phosphorylase_d"/>
</dbReference>
<organism evidence="3 4">
    <name type="scientific">Acetobacter fabarum</name>
    <dbReference type="NCBI Taxonomy" id="483199"/>
    <lineage>
        <taxon>Bacteria</taxon>
        <taxon>Pseudomonadati</taxon>
        <taxon>Pseudomonadota</taxon>
        <taxon>Alphaproteobacteria</taxon>
        <taxon>Acetobacterales</taxon>
        <taxon>Acetobacteraceae</taxon>
        <taxon>Acetobacter</taxon>
    </lineage>
</organism>
<sequence>MKILIAEDDVHKRDNISSYLESLGVSPSCILLAKDMAECMSKFDPEIKLCIIDLRLPAYEGAAPDNNGIGILQTMDRKGASNVKLLAISAYPEEFTHIRAQFESRGCLLLDFKQEEVWQSVLKQIWLEAQTAEVMDFIIFCALREERAPYTAMEKLGGSAKIKDQLTRFDVTIAGRSGTIIEMPRMGLADAAITAGRCIERFKPKIIAMSGICAGFLGRSELGQLLVSELAYEYQSGKWTNDGFSAEPYQVPTSETVRLLVRDLIEDTKLVSRLEKDLDLHRPQKMTAPKLAAFTSGSAVIASDAYMEQIGNLHRRVSGLDMEVYAIQRAAQLAPCNPDVICAKTVVDLANGEKDDKLHKYGCIISARFVVEVLEAYFQT</sequence>
<name>A0A269XUK4_9PROT</name>
<dbReference type="Proteomes" id="UP000216151">
    <property type="component" value="Unassembled WGS sequence"/>
</dbReference>
<evidence type="ECO:0000313" key="4">
    <source>
        <dbReference type="Proteomes" id="UP000216151"/>
    </source>
</evidence>
<keyword evidence="1" id="KW-0597">Phosphoprotein</keyword>
<dbReference type="PANTHER" id="PTHR46832:SF1">
    <property type="entry name" value="5'-METHYLTHIOADENOSINE_S-ADENOSYLHOMOCYSTEINE NUCLEOSIDASE"/>
    <property type="match status" value="1"/>
</dbReference>
<dbReference type="EMBL" id="NCXK01000032">
    <property type="protein sequence ID" value="PAK76962.1"/>
    <property type="molecule type" value="Genomic_DNA"/>
</dbReference>
<dbReference type="RefSeq" id="WP_095350337.1">
    <property type="nucleotide sequence ID" value="NZ_NCXK01000032.1"/>
</dbReference>
<feature type="modified residue" description="4-aspartylphosphate" evidence="1">
    <location>
        <position position="53"/>
    </location>
</feature>
<dbReference type="PROSITE" id="PS50110">
    <property type="entry name" value="RESPONSE_REGULATORY"/>
    <property type="match status" value="1"/>
</dbReference>
<dbReference type="GO" id="GO:0008782">
    <property type="term" value="F:adenosylhomocysteine nucleosidase activity"/>
    <property type="evidence" value="ECO:0007669"/>
    <property type="project" value="TreeGrafter"/>
</dbReference>
<dbReference type="GO" id="GO:0005829">
    <property type="term" value="C:cytosol"/>
    <property type="evidence" value="ECO:0007669"/>
    <property type="project" value="TreeGrafter"/>
</dbReference>
<gene>
    <name evidence="3" type="ORF">B8X00_12195</name>
</gene>
<evidence type="ECO:0000259" key="2">
    <source>
        <dbReference type="PROSITE" id="PS50110"/>
    </source>
</evidence>